<dbReference type="CDD" id="cd17876">
    <property type="entry name" value="SRalpha_C"/>
    <property type="match status" value="1"/>
</dbReference>
<dbReference type="SMART" id="SM00382">
    <property type="entry name" value="AAA"/>
    <property type="match status" value="1"/>
</dbReference>
<name>A0A4T0FRH9_9BASI</name>
<dbReference type="GO" id="GO:0005047">
    <property type="term" value="F:signal recognition particle binding"/>
    <property type="evidence" value="ECO:0007669"/>
    <property type="project" value="InterPro"/>
</dbReference>
<dbReference type="EMBL" id="SPNW01000018">
    <property type="protein sequence ID" value="TIA90555.1"/>
    <property type="molecule type" value="Genomic_DNA"/>
</dbReference>
<comment type="similarity">
    <text evidence="2">Belongs to the GTP-binding SRP family.</text>
</comment>
<accession>A0A4T0FRH9</accession>
<evidence type="ECO:0000259" key="9">
    <source>
        <dbReference type="PROSITE" id="PS00300"/>
    </source>
</evidence>
<dbReference type="GO" id="GO:0006614">
    <property type="term" value="P:SRP-dependent cotranslational protein targeting to membrane"/>
    <property type="evidence" value="ECO:0007669"/>
    <property type="project" value="InterPro"/>
</dbReference>
<dbReference type="Gene3D" id="3.30.450.60">
    <property type="match status" value="1"/>
</dbReference>
<evidence type="ECO:0000256" key="1">
    <source>
        <dbReference type="ARBA" id="ARBA00004397"/>
    </source>
</evidence>
<feature type="domain" description="SRP54-type proteins GTP-binding" evidence="9">
    <location>
        <begin position="614"/>
        <end position="627"/>
    </location>
</feature>
<keyword evidence="7" id="KW-0675">Receptor</keyword>
<dbReference type="Pfam" id="PF02881">
    <property type="entry name" value="SRP54_N"/>
    <property type="match status" value="1"/>
</dbReference>
<feature type="compositionally biased region" description="Polar residues" evidence="8">
    <location>
        <begin position="156"/>
        <end position="180"/>
    </location>
</feature>
<evidence type="ECO:0000256" key="7">
    <source>
        <dbReference type="ARBA" id="ARBA00023170"/>
    </source>
</evidence>
<evidence type="ECO:0000313" key="10">
    <source>
        <dbReference type="EMBL" id="TIA90555.1"/>
    </source>
</evidence>
<feature type="compositionally biased region" description="Basic residues" evidence="8">
    <location>
        <begin position="196"/>
        <end position="206"/>
    </location>
</feature>
<keyword evidence="5" id="KW-0342">GTP-binding</keyword>
<dbReference type="AlphaFoldDB" id="A0A4T0FRH9"/>
<protein>
    <recommendedName>
        <fullName evidence="9">SRP54-type proteins GTP-binding domain-containing protein</fullName>
    </recommendedName>
</protein>
<dbReference type="InterPro" id="IPR003593">
    <property type="entry name" value="AAA+_ATPase"/>
</dbReference>
<dbReference type="SMART" id="SM00962">
    <property type="entry name" value="SRP54"/>
    <property type="match status" value="1"/>
</dbReference>
<proteinExistence type="inferred from homology"/>
<dbReference type="InterPro" id="IPR011012">
    <property type="entry name" value="Longin-like_dom_sf"/>
</dbReference>
<comment type="subcellular location">
    <subcellularLocation>
        <location evidence="1">Endoplasmic reticulum membrane</location>
        <topology evidence="1">Peripheral membrane protein</topology>
        <orientation evidence="1">Cytoplasmic side</orientation>
    </subcellularLocation>
</comment>
<sequence length="642" mass="69483">MLDICEIVHKGGTVLWSRAYTPEAARDAASTQSPTNTLIREGVVEGRITSSPHDIDQYRVHWGLENNVDLIFVIAYSKMIQLGWVDELLETAKALFMSLFKPAIEQLIAALSGATDPEHLHLDIPALFKGWNQIFDKLVKDIDGKKPSRSSKPRSANSNTKGAASQQNETTAPALDNSSPVNAQEIAKNVEAMKARLRASSGKKKAGGGGKKGDGDKAAKGETDGDNKKKSKKEMRSWGDKVSSKEMTQLDYSSSGAEEAMNPAHLSSLVSDSAKGKRDGGVYTLADYANGSGSDDEDDEFGVDIPEVNDNAPAKTSQWNIFSSLNLLKGKSIDKASLEPVLASMSNQLMKKNVAAHVSDQICQSVEQQLLGRNISSFSSIKSEVKRALTTSITRVLTPKTSTDMLYEVSEKKKKMSNGKTTPYSVVFCGVNGVGKSTNLSKVTYWLLENRYNVLIAACDTFRSGAVEQLRTHVSNLNKLKLGNGVEARVDLYERGYGKDASGIARDAIAFGADNGFDVVLIDTAGRMQDNEPLMRALAKLTTVNKPDKIVFVGEALVGNEATDQLVKFDRALKDLSSSGGHGRGIDGMLLTKFDTIDDKVGAALSMTYITGQPILFVGCGQTYTDLRQLRVHNIVQALLKA</sequence>
<dbReference type="Pfam" id="PF04086">
    <property type="entry name" value="SRP-alpha_N"/>
    <property type="match status" value="1"/>
</dbReference>
<dbReference type="InterPro" id="IPR027417">
    <property type="entry name" value="P-loop_NTPase"/>
</dbReference>
<dbReference type="GO" id="GO:0005525">
    <property type="term" value="F:GTP binding"/>
    <property type="evidence" value="ECO:0007669"/>
    <property type="project" value="UniProtKB-KW"/>
</dbReference>
<evidence type="ECO:0000256" key="4">
    <source>
        <dbReference type="ARBA" id="ARBA00022824"/>
    </source>
</evidence>
<dbReference type="Proteomes" id="UP000310189">
    <property type="component" value="Unassembled WGS sequence"/>
</dbReference>
<dbReference type="PROSITE" id="PS00300">
    <property type="entry name" value="SRP54"/>
    <property type="match status" value="1"/>
</dbReference>
<dbReference type="GO" id="GO:0006886">
    <property type="term" value="P:intracellular protein transport"/>
    <property type="evidence" value="ECO:0007669"/>
    <property type="project" value="InterPro"/>
</dbReference>
<dbReference type="CDD" id="cd14826">
    <property type="entry name" value="SR_alpha_SRX"/>
    <property type="match status" value="1"/>
</dbReference>
<evidence type="ECO:0000256" key="6">
    <source>
        <dbReference type="ARBA" id="ARBA00023136"/>
    </source>
</evidence>
<dbReference type="InterPro" id="IPR013822">
    <property type="entry name" value="Signal_recog_particl_SRP54_hlx"/>
</dbReference>
<dbReference type="PANTHER" id="PTHR43134:SF1">
    <property type="entry name" value="SIGNAL RECOGNITION PARTICLE RECEPTOR SUBUNIT ALPHA"/>
    <property type="match status" value="1"/>
</dbReference>
<keyword evidence="4" id="KW-0256">Endoplasmic reticulum</keyword>
<dbReference type="Pfam" id="PF00448">
    <property type="entry name" value="SRP54"/>
    <property type="match status" value="1"/>
</dbReference>
<organism evidence="10 11">
    <name type="scientific">Wallemia hederae</name>
    <dbReference type="NCBI Taxonomy" id="1540922"/>
    <lineage>
        <taxon>Eukaryota</taxon>
        <taxon>Fungi</taxon>
        <taxon>Dikarya</taxon>
        <taxon>Basidiomycota</taxon>
        <taxon>Wallemiomycotina</taxon>
        <taxon>Wallemiomycetes</taxon>
        <taxon>Wallemiales</taxon>
        <taxon>Wallemiaceae</taxon>
        <taxon>Wallemia</taxon>
    </lineage>
</organism>
<comment type="caution">
    <text evidence="10">The sequence shown here is derived from an EMBL/GenBank/DDBJ whole genome shotgun (WGS) entry which is preliminary data.</text>
</comment>
<gene>
    <name evidence="10" type="ORF">E3P99_01516</name>
</gene>
<dbReference type="Gene3D" id="3.40.50.300">
    <property type="entry name" value="P-loop containing nucleotide triphosphate hydrolases"/>
    <property type="match status" value="1"/>
</dbReference>
<dbReference type="InterPro" id="IPR036225">
    <property type="entry name" value="SRP/SRP_N"/>
</dbReference>
<dbReference type="GO" id="GO:0003924">
    <property type="term" value="F:GTPase activity"/>
    <property type="evidence" value="ECO:0007669"/>
    <property type="project" value="InterPro"/>
</dbReference>
<evidence type="ECO:0000256" key="2">
    <source>
        <dbReference type="ARBA" id="ARBA00008531"/>
    </source>
</evidence>
<evidence type="ECO:0000256" key="3">
    <source>
        <dbReference type="ARBA" id="ARBA00022741"/>
    </source>
</evidence>
<dbReference type="Gene3D" id="1.20.120.140">
    <property type="entry name" value="Signal recognition particle SRP54, nucleotide-binding domain"/>
    <property type="match status" value="1"/>
</dbReference>
<keyword evidence="11" id="KW-1185">Reference proteome</keyword>
<evidence type="ECO:0000256" key="8">
    <source>
        <dbReference type="SAM" id="MobiDB-lite"/>
    </source>
</evidence>
<dbReference type="InterPro" id="IPR000897">
    <property type="entry name" value="SRP54_GTPase_dom"/>
</dbReference>
<dbReference type="PANTHER" id="PTHR43134">
    <property type="entry name" value="SIGNAL RECOGNITION PARTICLE RECEPTOR SUBUNIT ALPHA"/>
    <property type="match status" value="1"/>
</dbReference>
<evidence type="ECO:0000256" key="5">
    <source>
        <dbReference type="ARBA" id="ARBA00023134"/>
    </source>
</evidence>
<dbReference type="SUPFAM" id="SSF52540">
    <property type="entry name" value="P-loop containing nucleoside triphosphate hydrolases"/>
    <property type="match status" value="1"/>
</dbReference>
<dbReference type="InterPro" id="IPR007222">
    <property type="entry name" value="Sig_recog_particle_rcpt_asu_N"/>
</dbReference>
<dbReference type="SUPFAM" id="SSF64356">
    <property type="entry name" value="SNARE-like"/>
    <property type="match status" value="1"/>
</dbReference>
<dbReference type="InterPro" id="IPR042101">
    <property type="entry name" value="SRP54_N_sf"/>
</dbReference>
<feature type="region of interest" description="Disordered" evidence="8">
    <location>
        <begin position="143"/>
        <end position="180"/>
    </location>
</feature>
<reference evidence="10 11" key="1">
    <citation type="submission" date="2019-03" db="EMBL/GenBank/DDBJ databases">
        <title>Sequencing 23 genomes of Wallemia ichthyophaga.</title>
        <authorList>
            <person name="Gostincar C."/>
        </authorList>
    </citation>
    <scope>NUCLEOTIDE SEQUENCE [LARGE SCALE GENOMIC DNA]</scope>
    <source>
        <strain evidence="10 11">EXF-5753</strain>
    </source>
</reference>
<dbReference type="GO" id="GO:0005785">
    <property type="term" value="C:signal recognition particle receptor complex"/>
    <property type="evidence" value="ECO:0007669"/>
    <property type="project" value="InterPro"/>
</dbReference>
<dbReference type="FunFam" id="3.40.50.300:FF:000188">
    <property type="entry name" value="signal recognition particle receptor subunit alpha"/>
    <property type="match status" value="1"/>
</dbReference>
<keyword evidence="6" id="KW-0472">Membrane</keyword>
<dbReference type="SUPFAM" id="SSF47364">
    <property type="entry name" value="Domain of the SRP/SRP receptor G-proteins"/>
    <property type="match status" value="1"/>
</dbReference>
<feature type="region of interest" description="Disordered" evidence="8">
    <location>
        <begin position="196"/>
        <end position="247"/>
    </location>
</feature>
<evidence type="ECO:0000313" key="11">
    <source>
        <dbReference type="Proteomes" id="UP000310189"/>
    </source>
</evidence>
<feature type="compositionally biased region" description="Basic and acidic residues" evidence="8">
    <location>
        <begin position="211"/>
        <end position="244"/>
    </location>
</feature>
<dbReference type="OrthoDB" id="1727884at2759"/>
<keyword evidence="3" id="KW-0547">Nucleotide-binding</keyword>